<sequence>MNKIQQNTTKTLFAKPTFQDLPAIRRILYLSKLTTDSSATLVYKKQPYKFIHRVPLKCKFEEHPVVGQNNIEQHLIKYAIYPVSWIMCLKSRKGKR</sequence>
<evidence type="ECO:0000313" key="2">
    <source>
        <dbReference type="Proteomes" id="UP001146793"/>
    </source>
</evidence>
<name>A0AAV7ZPZ7_9EUKA</name>
<accession>A0AAV7ZPZ7</accession>
<protein>
    <submittedName>
        <fullName evidence="1">Uncharacterized protein</fullName>
    </submittedName>
</protein>
<dbReference type="AlphaFoldDB" id="A0AAV7ZPZ7"/>
<organism evidence="1 2">
    <name type="scientific">Anaeramoeba flamelloides</name>
    <dbReference type="NCBI Taxonomy" id="1746091"/>
    <lineage>
        <taxon>Eukaryota</taxon>
        <taxon>Metamonada</taxon>
        <taxon>Anaeramoebidae</taxon>
        <taxon>Anaeramoeba</taxon>
    </lineage>
</organism>
<gene>
    <name evidence="1" type="ORF">M0812_09909</name>
</gene>
<comment type="caution">
    <text evidence="1">The sequence shown here is derived from an EMBL/GenBank/DDBJ whole genome shotgun (WGS) entry which is preliminary data.</text>
</comment>
<evidence type="ECO:0000313" key="1">
    <source>
        <dbReference type="EMBL" id="KAJ3444059.1"/>
    </source>
</evidence>
<dbReference type="EMBL" id="JANTQA010000023">
    <property type="protein sequence ID" value="KAJ3444059.1"/>
    <property type="molecule type" value="Genomic_DNA"/>
</dbReference>
<proteinExistence type="predicted"/>
<reference evidence="1" key="1">
    <citation type="submission" date="2022-08" db="EMBL/GenBank/DDBJ databases">
        <title>Novel sulphate-reducing endosymbionts in the free-living metamonad Anaeramoeba.</title>
        <authorList>
            <person name="Jerlstrom-Hultqvist J."/>
            <person name="Cepicka I."/>
            <person name="Gallot-Lavallee L."/>
            <person name="Salas-Leiva D."/>
            <person name="Curtis B.A."/>
            <person name="Zahonova K."/>
            <person name="Pipaliya S."/>
            <person name="Dacks J."/>
            <person name="Roger A.J."/>
        </authorList>
    </citation>
    <scope>NUCLEOTIDE SEQUENCE</scope>
    <source>
        <strain evidence="1">Busselton2</strain>
    </source>
</reference>
<dbReference type="Proteomes" id="UP001146793">
    <property type="component" value="Unassembled WGS sequence"/>
</dbReference>